<feature type="region of interest" description="Disordered" evidence="1">
    <location>
        <begin position="38"/>
        <end position="103"/>
    </location>
</feature>
<proteinExistence type="predicted"/>
<gene>
    <name evidence="3" type="ORF">B0T10DRAFT_465240</name>
</gene>
<evidence type="ECO:0000256" key="1">
    <source>
        <dbReference type="SAM" id="MobiDB-lite"/>
    </source>
</evidence>
<protein>
    <submittedName>
        <fullName evidence="3">Uncharacterized protein</fullName>
    </submittedName>
</protein>
<dbReference type="AlphaFoldDB" id="A0A9P8VW37"/>
<feature type="compositionally biased region" description="Low complexity" evidence="1">
    <location>
        <begin position="57"/>
        <end position="66"/>
    </location>
</feature>
<dbReference type="Proteomes" id="UP000777438">
    <property type="component" value="Unassembled WGS sequence"/>
</dbReference>
<evidence type="ECO:0000313" key="4">
    <source>
        <dbReference type="Proteomes" id="UP000777438"/>
    </source>
</evidence>
<organism evidence="3 4">
    <name type="scientific">Thelonectria olida</name>
    <dbReference type="NCBI Taxonomy" id="1576542"/>
    <lineage>
        <taxon>Eukaryota</taxon>
        <taxon>Fungi</taxon>
        <taxon>Dikarya</taxon>
        <taxon>Ascomycota</taxon>
        <taxon>Pezizomycotina</taxon>
        <taxon>Sordariomycetes</taxon>
        <taxon>Hypocreomycetidae</taxon>
        <taxon>Hypocreales</taxon>
        <taxon>Nectriaceae</taxon>
        <taxon>Thelonectria</taxon>
    </lineage>
</organism>
<keyword evidence="4" id="KW-1185">Reference proteome</keyword>
<reference evidence="3 4" key="1">
    <citation type="journal article" date="2021" name="Nat. Commun.">
        <title>Genetic determinants of endophytism in the Arabidopsis root mycobiome.</title>
        <authorList>
            <person name="Mesny F."/>
            <person name="Miyauchi S."/>
            <person name="Thiergart T."/>
            <person name="Pickel B."/>
            <person name="Atanasova L."/>
            <person name="Karlsson M."/>
            <person name="Huettel B."/>
            <person name="Barry K.W."/>
            <person name="Haridas S."/>
            <person name="Chen C."/>
            <person name="Bauer D."/>
            <person name="Andreopoulos W."/>
            <person name="Pangilinan J."/>
            <person name="LaButti K."/>
            <person name="Riley R."/>
            <person name="Lipzen A."/>
            <person name="Clum A."/>
            <person name="Drula E."/>
            <person name="Henrissat B."/>
            <person name="Kohler A."/>
            <person name="Grigoriev I.V."/>
            <person name="Martin F.M."/>
            <person name="Hacquard S."/>
        </authorList>
    </citation>
    <scope>NUCLEOTIDE SEQUENCE [LARGE SCALE GENOMIC DNA]</scope>
    <source>
        <strain evidence="3 4">MPI-CAGE-CH-0241</strain>
    </source>
</reference>
<feature type="transmembrane region" description="Helical" evidence="2">
    <location>
        <begin position="149"/>
        <end position="171"/>
    </location>
</feature>
<accession>A0A9P8VW37</accession>
<feature type="compositionally biased region" description="Polar residues" evidence="1">
    <location>
        <begin position="67"/>
        <end position="103"/>
    </location>
</feature>
<keyword evidence="2" id="KW-0472">Membrane</keyword>
<keyword evidence="2" id="KW-1133">Transmembrane helix</keyword>
<evidence type="ECO:0000313" key="3">
    <source>
        <dbReference type="EMBL" id="KAH6876336.1"/>
    </source>
</evidence>
<evidence type="ECO:0000256" key="2">
    <source>
        <dbReference type="SAM" id="Phobius"/>
    </source>
</evidence>
<dbReference type="EMBL" id="JAGPYM010000035">
    <property type="protein sequence ID" value="KAH6876336.1"/>
    <property type="molecule type" value="Genomic_DNA"/>
</dbReference>
<sequence>MDQYRPAREDWIMLQSMPSGNPFADTHRCNSLSSAETLVPTILPPASRPESPRPRTTRTPAPVSSTQEGASATQFNVSDTQESASTTRANPPSTQSQVSTPNERTGRFRGWGLFFIFFMTGLPYLVAFDLSLWPLFLIWYNDLPVCQEIVIAFVASVLECGTAVFFIPWWFRTSLAWKTGNTNLSFSARCIMSFSVTMYAILLFFGLPLAVGIEIGTKAEGTDCSVDATDPVCQIGTIHLFTNAYCQSLSCIYQLIWLGALLIFVSLTTSRAERSALGEAQV</sequence>
<comment type="caution">
    <text evidence="3">The sequence shown here is derived from an EMBL/GenBank/DDBJ whole genome shotgun (WGS) entry which is preliminary data.</text>
</comment>
<name>A0A9P8VW37_9HYPO</name>
<feature type="transmembrane region" description="Helical" evidence="2">
    <location>
        <begin position="252"/>
        <end position="269"/>
    </location>
</feature>
<feature type="transmembrane region" description="Helical" evidence="2">
    <location>
        <begin position="191"/>
        <end position="213"/>
    </location>
</feature>
<feature type="transmembrane region" description="Helical" evidence="2">
    <location>
        <begin position="113"/>
        <end position="137"/>
    </location>
</feature>
<keyword evidence="2" id="KW-0812">Transmembrane</keyword>